<feature type="region of interest" description="Disordered" evidence="1">
    <location>
        <begin position="334"/>
        <end position="393"/>
    </location>
</feature>
<proteinExistence type="predicted"/>
<protein>
    <submittedName>
        <fullName evidence="2">Uncharacterized protein</fullName>
    </submittedName>
</protein>
<dbReference type="RefSeq" id="WP_150670357.1">
    <property type="nucleotide sequence ID" value="NZ_CABPSB010000015.1"/>
</dbReference>
<gene>
    <name evidence="2" type="ORF">PAN31108_03827</name>
</gene>
<keyword evidence="3" id="KW-1185">Reference proteome</keyword>
<feature type="compositionally biased region" description="Basic residues" evidence="1">
    <location>
        <begin position="384"/>
        <end position="393"/>
    </location>
</feature>
<organism evidence="2 3">
    <name type="scientific">Pandoraea anhela</name>
    <dbReference type="NCBI Taxonomy" id="2508295"/>
    <lineage>
        <taxon>Bacteria</taxon>
        <taxon>Pseudomonadati</taxon>
        <taxon>Pseudomonadota</taxon>
        <taxon>Betaproteobacteria</taxon>
        <taxon>Burkholderiales</taxon>
        <taxon>Burkholderiaceae</taxon>
        <taxon>Pandoraea</taxon>
    </lineage>
</organism>
<evidence type="ECO:0000256" key="1">
    <source>
        <dbReference type="SAM" id="MobiDB-lite"/>
    </source>
</evidence>
<name>A0A5E4XFK9_9BURK</name>
<reference evidence="2 3" key="1">
    <citation type="submission" date="2019-08" db="EMBL/GenBank/DDBJ databases">
        <authorList>
            <person name="Peeters C."/>
        </authorList>
    </citation>
    <scope>NUCLEOTIDE SEQUENCE [LARGE SCALE GENOMIC DNA]</scope>
    <source>
        <strain evidence="2 3">LMG 31108</strain>
    </source>
</reference>
<dbReference type="OrthoDB" id="8938615at2"/>
<dbReference type="EMBL" id="CABPSB010000015">
    <property type="protein sequence ID" value="VVE34900.1"/>
    <property type="molecule type" value="Genomic_DNA"/>
</dbReference>
<dbReference type="AlphaFoldDB" id="A0A5E4XFK9"/>
<dbReference type="Proteomes" id="UP000406256">
    <property type="component" value="Unassembled WGS sequence"/>
</dbReference>
<sequence length="423" mass="46260">MLYAFGEWVTGALALTHGWNGLSSQQTHVHELPATLTRATAAPIPFSTSPAALSGPMQSATPATSSVDAAHTPITRARVFAERLTDVRPVCVVGRHDDRENCLLDLPPGVHLDVSASHIMLAGCEASLPIDLRMSLEEEGRSARALDRAFANARAAESRGPYAIPTLERRLTKRFNQMAPGMLRLLNHTDAYIEVPQLTFLRTITTPQEARRHGIQVPFTDRVLHIPSGEPSVHDAMLGAYVRIPLDGETHTLLVSPMSPLTIEWIRQTPSAHVREQRHLMFGDIPAHLQTTNLKMRRLAHDGDIARALAEHLHDGHRRYGEFAYGASREALAPTSHAHVRQPICPSPAPTAAQSPAPQSTAANDADTAASAAQNAPAAPDAPRRRRLSRQHKLSVEALAQAIAELERLDKQYKSQARPRFGR</sequence>
<evidence type="ECO:0000313" key="3">
    <source>
        <dbReference type="Proteomes" id="UP000406256"/>
    </source>
</evidence>
<accession>A0A5E4XFK9</accession>
<feature type="compositionally biased region" description="Low complexity" evidence="1">
    <location>
        <begin position="350"/>
        <end position="381"/>
    </location>
</feature>
<evidence type="ECO:0000313" key="2">
    <source>
        <dbReference type="EMBL" id="VVE34900.1"/>
    </source>
</evidence>